<evidence type="ECO:0000256" key="5">
    <source>
        <dbReference type="ARBA" id="ARBA00022692"/>
    </source>
</evidence>
<dbReference type="InterPro" id="IPR052017">
    <property type="entry name" value="TSUP"/>
</dbReference>
<evidence type="ECO:0000313" key="9">
    <source>
        <dbReference type="EMBL" id="MDA4847098.1"/>
    </source>
</evidence>
<feature type="transmembrane region" description="Helical" evidence="8">
    <location>
        <begin position="72"/>
        <end position="92"/>
    </location>
</feature>
<evidence type="ECO:0000256" key="6">
    <source>
        <dbReference type="ARBA" id="ARBA00022989"/>
    </source>
</evidence>
<dbReference type="PANTHER" id="PTHR30269:SF37">
    <property type="entry name" value="MEMBRANE TRANSPORTER PROTEIN"/>
    <property type="match status" value="1"/>
</dbReference>
<dbReference type="PANTHER" id="PTHR30269">
    <property type="entry name" value="TRANSMEMBRANE PROTEIN YFCA"/>
    <property type="match status" value="1"/>
</dbReference>
<dbReference type="EMBL" id="JAPJZH010000011">
    <property type="protein sequence ID" value="MDA4847098.1"/>
    <property type="molecule type" value="Genomic_DNA"/>
</dbReference>
<comment type="subcellular location">
    <subcellularLocation>
        <location evidence="1 8">Cell membrane</location>
        <topology evidence="1 8">Multi-pass membrane protein</topology>
    </subcellularLocation>
</comment>
<feature type="transmembrane region" description="Helical" evidence="8">
    <location>
        <begin position="207"/>
        <end position="225"/>
    </location>
</feature>
<evidence type="ECO:0000256" key="7">
    <source>
        <dbReference type="ARBA" id="ARBA00023136"/>
    </source>
</evidence>
<comment type="caution">
    <text evidence="9">The sequence shown here is derived from an EMBL/GenBank/DDBJ whole genome shotgun (WGS) entry which is preliminary data.</text>
</comment>
<name>A0ABT4VQW3_9HYPH</name>
<protein>
    <recommendedName>
        <fullName evidence="8">Probable membrane transporter protein</fullName>
    </recommendedName>
</protein>
<feature type="transmembrane region" description="Helical" evidence="8">
    <location>
        <begin position="231"/>
        <end position="249"/>
    </location>
</feature>
<dbReference type="InterPro" id="IPR002781">
    <property type="entry name" value="TM_pro_TauE-like"/>
</dbReference>
<dbReference type="RefSeq" id="WP_271090910.1">
    <property type="nucleotide sequence ID" value="NZ_JAPJZH010000011.1"/>
</dbReference>
<gene>
    <name evidence="9" type="ORF">OOZ53_17190</name>
</gene>
<evidence type="ECO:0000313" key="10">
    <source>
        <dbReference type="Proteomes" id="UP001148313"/>
    </source>
</evidence>
<keyword evidence="4 8" id="KW-1003">Cell membrane</keyword>
<sequence>MPTDLLFYAAAVPAVILVGLSKGGLGGAFALMGVPIMALVMPPVQAAAIMLPIMIVMDMFSLWVWRKHWDPATLWVMLPGAVIGVGIGWLTASMVSAGLIRLVVGIIAILFVCRFAYDRYRTHKGNLAPPQPQNRVKGTFWATISGFTSFVTHAGGPPFQVYTLPLRLDPKTYTGTSTRYFAIVNAIKLVPYFALGQFDASNLKTSALLLPLAPLATLSGAWVIKRMHPEIFYPLMYLMITVTSIKLVADGINALMG</sequence>
<evidence type="ECO:0000256" key="4">
    <source>
        <dbReference type="ARBA" id="ARBA00022475"/>
    </source>
</evidence>
<feature type="transmembrane region" description="Helical" evidence="8">
    <location>
        <begin position="7"/>
        <end position="32"/>
    </location>
</feature>
<accession>A0ABT4VQW3</accession>
<feature type="transmembrane region" description="Helical" evidence="8">
    <location>
        <begin position="98"/>
        <end position="117"/>
    </location>
</feature>
<evidence type="ECO:0000256" key="2">
    <source>
        <dbReference type="ARBA" id="ARBA00009142"/>
    </source>
</evidence>
<organism evidence="9 10">
    <name type="scientific">Hoeflea poritis</name>
    <dbReference type="NCBI Taxonomy" id="2993659"/>
    <lineage>
        <taxon>Bacteria</taxon>
        <taxon>Pseudomonadati</taxon>
        <taxon>Pseudomonadota</taxon>
        <taxon>Alphaproteobacteria</taxon>
        <taxon>Hyphomicrobiales</taxon>
        <taxon>Rhizobiaceae</taxon>
        <taxon>Hoeflea</taxon>
    </lineage>
</organism>
<feature type="transmembrane region" description="Helical" evidence="8">
    <location>
        <begin position="176"/>
        <end position="195"/>
    </location>
</feature>
<evidence type="ECO:0000256" key="1">
    <source>
        <dbReference type="ARBA" id="ARBA00004651"/>
    </source>
</evidence>
<comment type="similarity">
    <text evidence="2 8">Belongs to the 4-toluene sulfonate uptake permease (TSUP) (TC 2.A.102) family.</text>
</comment>
<dbReference type="Pfam" id="PF01925">
    <property type="entry name" value="TauE"/>
    <property type="match status" value="1"/>
</dbReference>
<evidence type="ECO:0000256" key="3">
    <source>
        <dbReference type="ARBA" id="ARBA00022448"/>
    </source>
</evidence>
<keyword evidence="5 8" id="KW-0812">Transmembrane</keyword>
<dbReference type="Proteomes" id="UP001148313">
    <property type="component" value="Unassembled WGS sequence"/>
</dbReference>
<keyword evidence="3" id="KW-0813">Transport</keyword>
<proteinExistence type="inferred from homology"/>
<keyword evidence="7 8" id="KW-0472">Membrane</keyword>
<feature type="transmembrane region" description="Helical" evidence="8">
    <location>
        <begin position="44"/>
        <end position="65"/>
    </location>
</feature>
<keyword evidence="10" id="KW-1185">Reference proteome</keyword>
<keyword evidence="6 8" id="KW-1133">Transmembrane helix</keyword>
<evidence type="ECO:0000256" key="8">
    <source>
        <dbReference type="RuleBase" id="RU363041"/>
    </source>
</evidence>
<reference evidence="9" key="1">
    <citation type="submission" date="2022-11" db="EMBL/GenBank/DDBJ databases">
        <title>Hoeflea poritis sp. nov., isolated from scleractinian coral Porites lutea.</title>
        <authorList>
            <person name="Zhang G."/>
            <person name="Wei Q."/>
            <person name="Cai L."/>
        </authorList>
    </citation>
    <scope>NUCLEOTIDE SEQUENCE</scope>
    <source>
        <strain evidence="9">E7-10</strain>
    </source>
</reference>